<comment type="caution">
    <text evidence="1">The sequence shown here is derived from an EMBL/GenBank/DDBJ whole genome shotgun (WGS) entry which is preliminary data.</text>
</comment>
<proteinExistence type="predicted"/>
<keyword evidence="3" id="KW-1185">Reference proteome</keyword>
<gene>
    <name evidence="1" type="ORF">BDV95DRAFT_294548</name>
    <name evidence="2" type="ORF">BDV95DRAFT_590402</name>
</gene>
<evidence type="ECO:0000313" key="2">
    <source>
        <dbReference type="EMBL" id="KAF2876255.1"/>
    </source>
</evidence>
<dbReference type="EMBL" id="JAADJZ010000003">
    <property type="protein sequence ID" value="KAF2876255.1"/>
    <property type="molecule type" value="Genomic_DNA"/>
</dbReference>
<sequence length="204" mass="22391">MSASNSVVPAVEGFVPRVVKPGYLSAGHVTSLPLSILKDQVDDGKDGINEKNGRTQYKARKEKKRDDLALLLIAITENPRLALSIERIKLNPKYDGADLSGVLDFGREFHRFGGGSAVPSSPGLPAWQIAFDDAAQRARMLGLTDEDLEGDELPLAIYVGLVSKLLHACVNLEELKLAPEWYPHFDMEGFGKLRHVLVVRGEDM</sequence>
<accession>A0A7C8M5Y9</accession>
<dbReference type="Proteomes" id="UP000481861">
    <property type="component" value="Unassembled WGS sequence"/>
</dbReference>
<name>A0A7C8M5Y9_9PLEO</name>
<protein>
    <submittedName>
        <fullName evidence="1">Uncharacterized protein</fullName>
    </submittedName>
</protein>
<evidence type="ECO:0000313" key="3">
    <source>
        <dbReference type="Proteomes" id="UP000481861"/>
    </source>
</evidence>
<dbReference type="EMBL" id="JAADJZ010000049">
    <property type="protein sequence ID" value="KAF2864602.1"/>
    <property type="molecule type" value="Genomic_DNA"/>
</dbReference>
<organism evidence="1 3">
    <name type="scientific">Massariosphaeria phaeospora</name>
    <dbReference type="NCBI Taxonomy" id="100035"/>
    <lineage>
        <taxon>Eukaryota</taxon>
        <taxon>Fungi</taxon>
        <taxon>Dikarya</taxon>
        <taxon>Ascomycota</taxon>
        <taxon>Pezizomycotina</taxon>
        <taxon>Dothideomycetes</taxon>
        <taxon>Pleosporomycetidae</taxon>
        <taxon>Pleosporales</taxon>
        <taxon>Pleosporales incertae sedis</taxon>
        <taxon>Massariosphaeria</taxon>
    </lineage>
</organism>
<evidence type="ECO:0000313" key="1">
    <source>
        <dbReference type="EMBL" id="KAF2864602.1"/>
    </source>
</evidence>
<reference evidence="1 3" key="1">
    <citation type="submission" date="2020-01" db="EMBL/GenBank/DDBJ databases">
        <authorList>
            <consortium name="DOE Joint Genome Institute"/>
            <person name="Haridas S."/>
            <person name="Albert R."/>
            <person name="Binder M."/>
            <person name="Bloem J."/>
            <person name="Labutti K."/>
            <person name="Salamov A."/>
            <person name="Andreopoulos B."/>
            <person name="Baker S.E."/>
            <person name="Barry K."/>
            <person name="Bills G."/>
            <person name="Bluhm B.H."/>
            <person name="Cannon C."/>
            <person name="Castanera R."/>
            <person name="Culley D.E."/>
            <person name="Daum C."/>
            <person name="Ezra D."/>
            <person name="Gonzalez J.B."/>
            <person name="Henrissat B."/>
            <person name="Kuo A."/>
            <person name="Liang C."/>
            <person name="Lipzen A."/>
            <person name="Lutzoni F."/>
            <person name="Magnuson J."/>
            <person name="Mondo S."/>
            <person name="Nolan M."/>
            <person name="Ohm R."/>
            <person name="Pangilinan J."/>
            <person name="Park H.-J.H."/>
            <person name="Ramirez L."/>
            <person name="Alfaro M."/>
            <person name="Sun H."/>
            <person name="Tritt A."/>
            <person name="Yoshinaga Y."/>
            <person name="Zwiers L.-H.L."/>
            <person name="Turgeon B.G."/>
            <person name="Goodwin S.B."/>
            <person name="Spatafora J.W."/>
            <person name="Crous P.W."/>
            <person name="Grigoriev I.V."/>
        </authorList>
    </citation>
    <scope>NUCLEOTIDE SEQUENCE [LARGE SCALE GENOMIC DNA]</scope>
    <source>
        <strain evidence="1 3">CBS 611.86</strain>
    </source>
</reference>
<dbReference type="AlphaFoldDB" id="A0A7C8M5Y9"/>